<keyword evidence="7" id="KW-0539">Nucleus</keyword>
<keyword evidence="6" id="KW-0156">Chromatin regulator</keyword>
<organism evidence="9 10">
    <name type="scientific">Ensete ventricosum</name>
    <name type="common">Abyssinian banana</name>
    <name type="synonym">Musa ensete</name>
    <dbReference type="NCBI Taxonomy" id="4639"/>
    <lineage>
        <taxon>Eukaryota</taxon>
        <taxon>Viridiplantae</taxon>
        <taxon>Streptophyta</taxon>
        <taxon>Embryophyta</taxon>
        <taxon>Tracheophyta</taxon>
        <taxon>Spermatophyta</taxon>
        <taxon>Magnoliopsida</taxon>
        <taxon>Liliopsida</taxon>
        <taxon>Zingiberales</taxon>
        <taxon>Musaceae</taxon>
        <taxon>Ensete</taxon>
    </lineage>
</organism>
<comment type="subcellular location">
    <subcellularLocation>
        <location evidence="1">Nucleus</location>
    </subcellularLocation>
</comment>
<proteinExistence type="predicted"/>
<keyword evidence="4" id="KW-0808">Transferase</keyword>
<protein>
    <recommendedName>
        <fullName evidence="2">[histone H3]-lysine(4) N-trimethyltransferase</fullName>
        <ecNumber evidence="2">2.1.1.354</ecNumber>
    </recommendedName>
</protein>
<dbReference type="PROSITE" id="PS50280">
    <property type="entry name" value="SET"/>
    <property type="match status" value="1"/>
</dbReference>
<dbReference type="Gene3D" id="2.170.270.10">
    <property type="entry name" value="SET domain"/>
    <property type="match status" value="1"/>
</dbReference>
<evidence type="ECO:0000256" key="8">
    <source>
        <dbReference type="ARBA" id="ARBA00047571"/>
    </source>
</evidence>
<dbReference type="GO" id="GO:0140999">
    <property type="term" value="F:histone H3K4 trimethyltransferase activity"/>
    <property type="evidence" value="ECO:0007669"/>
    <property type="project" value="UniProtKB-EC"/>
</dbReference>
<name>A0A427ASC4_ENSVE</name>
<evidence type="ECO:0000256" key="5">
    <source>
        <dbReference type="ARBA" id="ARBA00022691"/>
    </source>
</evidence>
<dbReference type="SMART" id="SM00317">
    <property type="entry name" value="SET"/>
    <property type="match status" value="1"/>
</dbReference>
<sequence length="244" mass="27225">MFLDSLEPSNIVPCQFVIAFSVILEETRRGHCSQIDGAFSSFSGCGSKFECTKGNSLDLLMQYIVIALLDYSCVLPVDWKLMMDLFLHAGREGSRVVLYIQGTALPFAGKCDTNSLIYLCSGHDILISSLYTHVSSQQKKVEFVIEYRGEQVRRSVADLREARYRLEGKGCYVSNLSAFIFFCSFLFKISEEVVVDATDKGNIARLINHSCMPNCYARIMSVGNDESRIVLIAKTNVSSGEELT</sequence>
<evidence type="ECO:0000256" key="4">
    <source>
        <dbReference type="ARBA" id="ARBA00022679"/>
    </source>
</evidence>
<evidence type="ECO:0000256" key="2">
    <source>
        <dbReference type="ARBA" id="ARBA00012182"/>
    </source>
</evidence>
<dbReference type="PANTHER" id="PTHR45814">
    <property type="entry name" value="HISTONE-LYSINE N-METHYLTRANSFERASE SETD1"/>
    <property type="match status" value="1"/>
</dbReference>
<dbReference type="PANTHER" id="PTHR45814:SF2">
    <property type="entry name" value="HISTONE-LYSINE N-METHYLTRANSFERASE SETD1"/>
    <property type="match status" value="1"/>
</dbReference>
<reference evidence="9 10" key="1">
    <citation type="journal article" date="2014" name="Agronomy (Basel)">
        <title>A Draft Genome Sequence for Ensete ventricosum, the Drought-Tolerant Tree Against Hunger.</title>
        <authorList>
            <person name="Harrison J."/>
            <person name="Moore K.A."/>
            <person name="Paszkiewicz K."/>
            <person name="Jones T."/>
            <person name="Grant M."/>
            <person name="Ambacheew D."/>
            <person name="Muzemil S."/>
            <person name="Studholme D.J."/>
        </authorList>
    </citation>
    <scope>NUCLEOTIDE SEQUENCE [LARGE SCALE GENOMIC DNA]</scope>
</reference>
<evidence type="ECO:0000313" key="9">
    <source>
        <dbReference type="EMBL" id="RRT79057.1"/>
    </source>
</evidence>
<dbReference type="Pfam" id="PF00856">
    <property type="entry name" value="SET"/>
    <property type="match status" value="1"/>
</dbReference>
<dbReference type="SUPFAM" id="SSF82199">
    <property type="entry name" value="SET domain"/>
    <property type="match status" value="1"/>
</dbReference>
<dbReference type="GO" id="GO:0048188">
    <property type="term" value="C:Set1C/COMPASS complex"/>
    <property type="evidence" value="ECO:0007669"/>
    <property type="project" value="TreeGrafter"/>
</dbReference>
<evidence type="ECO:0000256" key="1">
    <source>
        <dbReference type="ARBA" id="ARBA00004123"/>
    </source>
</evidence>
<dbReference type="InterPro" id="IPR046341">
    <property type="entry name" value="SET_dom_sf"/>
</dbReference>
<evidence type="ECO:0000313" key="10">
    <source>
        <dbReference type="Proteomes" id="UP000287651"/>
    </source>
</evidence>
<dbReference type="InterPro" id="IPR044570">
    <property type="entry name" value="Set1-like"/>
</dbReference>
<gene>
    <name evidence="9" type="ORF">B296_00026039</name>
</gene>
<dbReference type="AlphaFoldDB" id="A0A427ASC4"/>
<keyword evidence="3" id="KW-0489">Methyltransferase</keyword>
<evidence type="ECO:0000256" key="6">
    <source>
        <dbReference type="ARBA" id="ARBA00022853"/>
    </source>
</evidence>
<keyword evidence="5" id="KW-0949">S-adenosyl-L-methionine</keyword>
<comment type="caution">
    <text evidence="9">The sequence shown here is derived from an EMBL/GenBank/DDBJ whole genome shotgun (WGS) entry which is preliminary data.</text>
</comment>
<dbReference type="GO" id="GO:0032259">
    <property type="term" value="P:methylation"/>
    <property type="evidence" value="ECO:0007669"/>
    <property type="project" value="UniProtKB-KW"/>
</dbReference>
<accession>A0A427ASC4</accession>
<evidence type="ECO:0000256" key="7">
    <source>
        <dbReference type="ARBA" id="ARBA00023242"/>
    </source>
</evidence>
<evidence type="ECO:0000256" key="3">
    <source>
        <dbReference type="ARBA" id="ARBA00022603"/>
    </source>
</evidence>
<dbReference type="EC" id="2.1.1.354" evidence="2"/>
<dbReference type="Proteomes" id="UP000287651">
    <property type="component" value="Unassembled WGS sequence"/>
</dbReference>
<dbReference type="EMBL" id="AMZH03001506">
    <property type="protein sequence ID" value="RRT79057.1"/>
    <property type="molecule type" value="Genomic_DNA"/>
</dbReference>
<comment type="catalytic activity">
    <reaction evidence="8">
        <text>L-lysyl(4)-[histone H3] + 3 S-adenosyl-L-methionine = N(6),N(6),N(6)-trimethyl-L-lysyl(4)-[histone H3] + 3 S-adenosyl-L-homocysteine + 3 H(+)</text>
        <dbReference type="Rhea" id="RHEA:60260"/>
        <dbReference type="Rhea" id="RHEA-COMP:15537"/>
        <dbReference type="Rhea" id="RHEA-COMP:15547"/>
        <dbReference type="ChEBI" id="CHEBI:15378"/>
        <dbReference type="ChEBI" id="CHEBI:29969"/>
        <dbReference type="ChEBI" id="CHEBI:57856"/>
        <dbReference type="ChEBI" id="CHEBI:59789"/>
        <dbReference type="ChEBI" id="CHEBI:61961"/>
        <dbReference type="EC" id="2.1.1.354"/>
    </reaction>
</comment>
<dbReference type="InterPro" id="IPR001214">
    <property type="entry name" value="SET_dom"/>
</dbReference>